<reference evidence="4" key="1">
    <citation type="journal article" date="2020" name="Stud. Mycol.">
        <title>101 Dothideomycetes genomes: a test case for predicting lifestyles and emergence of pathogens.</title>
        <authorList>
            <person name="Haridas S."/>
            <person name="Albert R."/>
            <person name="Binder M."/>
            <person name="Bloem J."/>
            <person name="Labutti K."/>
            <person name="Salamov A."/>
            <person name="Andreopoulos B."/>
            <person name="Baker S."/>
            <person name="Barry K."/>
            <person name="Bills G."/>
            <person name="Bluhm B."/>
            <person name="Cannon C."/>
            <person name="Castanera R."/>
            <person name="Culley D."/>
            <person name="Daum C."/>
            <person name="Ezra D."/>
            <person name="Gonzalez J."/>
            <person name="Henrissat B."/>
            <person name="Kuo A."/>
            <person name="Liang C."/>
            <person name="Lipzen A."/>
            <person name="Lutzoni F."/>
            <person name="Magnuson J."/>
            <person name="Mondo S."/>
            <person name="Nolan M."/>
            <person name="Ohm R."/>
            <person name="Pangilinan J."/>
            <person name="Park H.-J."/>
            <person name="Ramirez L."/>
            <person name="Alfaro M."/>
            <person name="Sun H."/>
            <person name="Tritt A."/>
            <person name="Yoshinaga Y."/>
            <person name="Zwiers L.-H."/>
            <person name="Turgeon B."/>
            <person name="Goodwin S."/>
            <person name="Spatafora J."/>
            <person name="Crous P."/>
            <person name="Grigoriev I."/>
        </authorList>
    </citation>
    <scope>NUCLEOTIDE SEQUENCE</scope>
    <source>
        <strain evidence="4">SCOH1-5</strain>
    </source>
</reference>
<evidence type="ECO:0000256" key="1">
    <source>
        <dbReference type="SAM" id="Coils"/>
    </source>
</evidence>
<keyword evidence="3" id="KW-0732">Signal</keyword>
<dbReference type="EMBL" id="ML992717">
    <property type="protein sequence ID" value="KAF2206588.1"/>
    <property type="molecule type" value="Genomic_DNA"/>
</dbReference>
<dbReference type="Proteomes" id="UP000799539">
    <property type="component" value="Unassembled WGS sequence"/>
</dbReference>
<feature type="chain" id="PRO_5025441896" evidence="3">
    <location>
        <begin position="16"/>
        <end position="724"/>
    </location>
</feature>
<sequence>MAWAAALACLALAVAMSGRLSTSFGLGASDQDDLVTRPGSHFCYRSQPIDIDSHVRLSAEILPAEMKLSVFVALGSRVFDAIRRRVFTELAQYTSTRSRTSTSPASTRLIYPADCTNTGSSEDQHQKQLSTLAMAENNPYRQLDPASHSDARMWREYDASRPPNETIGAELADRKRALASIDEVHGEWEGDDYWALGSDPNETGAQGLERLRREEQQRGNGLGYGVADDSDTDSEGSSADEEEFEECESDSEYPDGERPVRMPASLLTEDDIMYEASFMAWDVYGNSRIVDFVVAYERLLNEVRDAEGYEALRPQIDPIVDAAYRLAARFDLPRPPLDEILEAANDRLTARLEEEEEEERQQKHQELMEALDMLADDLLKDQQKLQGVEELIAYQQRLFKAGMFIWQRDSPEGAAKFLRFVEAAQTSLEAQYEGPTSIFQHSIYCWAIGVFDIPDFQVDIIRRLARLQYQRALLTCDILELKLSEHEYMRDEDAELDPWKDCAASKKMEAFNESADGQACELLHRCHGRYGYEHQTITSGKVQGAYGYADFIEPADVPFLRRLEIIRAGFDIRIVRHGQALRNPASIRPLAMNRHSGKTVDSHDTVPLGFFKWIKDAIIHLAEDPHQRSPDELEARRELCEDMLNFSATLDKEKRVRSIMTHAVKHGLVPFAAFESYRGGSVCLPANARPKMIRDIESLARRERKCIVVLGPPPPEPEREVVER</sequence>
<feature type="compositionally biased region" description="Acidic residues" evidence="2">
    <location>
        <begin position="228"/>
        <end position="254"/>
    </location>
</feature>
<evidence type="ECO:0000256" key="3">
    <source>
        <dbReference type="SAM" id="SignalP"/>
    </source>
</evidence>
<evidence type="ECO:0000256" key="2">
    <source>
        <dbReference type="SAM" id="MobiDB-lite"/>
    </source>
</evidence>
<accession>A0A6A6EWD3</accession>
<keyword evidence="5" id="KW-1185">Reference proteome</keyword>
<keyword evidence="1" id="KW-0175">Coiled coil</keyword>
<feature type="signal peptide" evidence="3">
    <location>
        <begin position="1"/>
        <end position="15"/>
    </location>
</feature>
<name>A0A6A6EWD3_9PEZI</name>
<feature type="coiled-coil region" evidence="1">
    <location>
        <begin position="338"/>
        <end position="373"/>
    </location>
</feature>
<protein>
    <submittedName>
        <fullName evidence="4">Uncharacterized protein</fullName>
    </submittedName>
</protein>
<evidence type="ECO:0000313" key="4">
    <source>
        <dbReference type="EMBL" id="KAF2206588.1"/>
    </source>
</evidence>
<gene>
    <name evidence="4" type="ORF">CERZMDRAFT_103252</name>
</gene>
<feature type="region of interest" description="Disordered" evidence="2">
    <location>
        <begin position="217"/>
        <end position="260"/>
    </location>
</feature>
<dbReference type="OrthoDB" id="3646556at2759"/>
<evidence type="ECO:0000313" key="5">
    <source>
        <dbReference type="Proteomes" id="UP000799539"/>
    </source>
</evidence>
<dbReference type="AlphaFoldDB" id="A0A6A6EWD3"/>
<proteinExistence type="predicted"/>
<organism evidence="4 5">
    <name type="scientific">Cercospora zeae-maydis SCOH1-5</name>
    <dbReference type="NCBI Taxonomy" id="717836"/>
    <lineage>
        <taxon>Eukaryota</taxon>
        <taxon>Fungi</taxon>
        <taxon>Dikarya</taxon>
        <taxon>Ascomycota</taxon>
        <taxon>Pezizomycotina</taxon>
        <taxon>Dothideomycetes</taxon>
        <taxon>Dothideomycetidae</taxon>
        <taxon>Mycosphaerellales</taxon>
        <taxon>Mycosphaerellaceae</taxon>
        <taxon>Cercospora</taxon>
    </lineage>
</organism>